<evidence type="ECO:0000313" key="2">
    <source>
        <dbReference type="Proteomes" id="UP000265520"/>
    </source>
</evidence>
<name>A0A392RS18_9FABA</name>
<dbReference type="Proteomes" id="UP000265520">
    <property type="component" value="Unassembled WGS sequence"/>
</dbReference>
<evidence type="ECO:0000313" key="1">
    <source>
        <dbReference type="EMBL" id="MCI39002.1"/>
    </source>
</evidence>
<organism evidence="1 2">
    <name type="scientific">Trifolium medium</name>
    <dbReference type="NCBI Taxonomy" id="97028"/>
    <lineage>
        <taxon>Eukaryota</taxon>
        <taxon>Viridiplantae</taxon>
        <taxon>Streptophyta</taxon>
        <taxon>Embryophyta</taxon>
        <taxon>Tracheophyta</taxon>
        <taxon>Spermatophyta</taxon>
        <taxon>Magnoliopsida</taxon>
        <taxon>eudicotyledons</taxon>
        <taxon>Gunneridae</taxon>
        <taxon>Pentapetalae</taxon>
        <taxon>rosids</taxon>
        <taxon>fabids</taxon>
        <taxon>Fabales</taxon>
        <taxon>Fabaceae</taxon>
        <taxon>Papilionoideae</taxon>
        <taxon>50 kb inversion clade</taxon>
        <taxon>NPAAA clade</taxon>
        <taxon>Hologalegina</taxon>
        <taxon>IRL clade</taxon>
        <taxon>Trifolieae</taxon>
        <taxon>Trifolium</taxon>
    </lineage>
</organism>
<dbReference type="AlphaFoldDB" id="A0A392RS18"/>
<keyword evidence="2" id="KW-1185">Reference proteome</keyword>
<accession>A0A392RS18</accession>
<sequence length="63" mass="6364">MAHCAGHGVIAGYTSGSCAPCSPGGCVAQLNQIVEGKLQAVARRAEQLARRASTGNCADSTFN</sequence>
<dbReference type="EMBL" id="LXQA010262469">
    <property type="protein sequence ID" value="MCI39002.1"/>
    <property type="molecule type" value="Genomic_DNA"/>
</dbReference>
<reference evidence="1 2" key="1">
    <citation type="journal article" date="2018" name="Front. Plant Sci.">
        <title>Red Clover (Trifolium pratense) and Zigzag Clover (T. medium) - A Picture of Genomic Similarities and Differences.</title>
        <authorList>
            <person name="Dluhosova J."/>
            <person name="Istvanek J."/>
            <person name="Nedelnik J."/>
            <person name="Repkova J."/>
        </authorList>
    </citation>
    <scope>NUCLEOTIDE SEQUENCE [LARGE SCALE GENOMIC DNA]</scope>
    <source>
        <strain evidence="2">cv. 10/8</strain>
        <tissue evidence="1">Leaf</tissue>
    </source>
</reference>
<protein>
    <submittedName>
        <fullName evidence="1">Uncharacterized protein</fullName>
    </submittedName>
</protein>
<proteinExistence type="predicted"/>
<comment type="caution">
    <text evidence="1">The sequence shown here is derived from an EMBL/GenBank/DDBJ whole genome shotgun (WGS) entry which is preliminary data.</text>
</comment>